<feature type="region of interest" description="Disordered" evidence="1">
    <location>
        <begin position="186"/>
        <end position="268"/>
    </location>
</feature>
<evidence type="ECO:0000256" key="1">
    <source>
        <dbReference type="SAM" id="MobiDB-lite"/>
    </source>
</evidence>
<dbReference type="EMBL" id="CAUYUJ010018970">
    <property type="protein sequence ID" value="CAK0887672.1"/>
    <property type="molecule type" value="Genomic_DNA"/>
</dbReference>
<name>A0ABN9WRD1_9DINO</name>
<feature type="region of interest" description="Disordered" evidence="1">
    <location>
        <begin position="1"/>
        <end position="151"/>
    </location>
</feature>
<proteinExistence type="predicted"/>
<feature type="non-terminal residue" evidence="2">
    <location>
        <position position="1"/>
    </location>
</feature>
<sequence length="599" mass="61732">ALRGLRGLGSRMETSRGLWGPPFEASGDTAAGRRPGGPHPAALPRAGHQAAAAGGRHRPEGRAGGPGGRARAPGGDQSQGGVAEAGRGAAQRRAQARGRAHQVAGGAAPERGGDADAGACGGRGGAAGCDRARRHRGGPSAPSEAWGGPPPVKNTFIHFSEDYYPMPPEALVRLKTAPALLSFQEHSAAPGGASPPSFEPPPRGAAAQADDAGSVPPPWALKRTTSVQSNASAGRSRAASAAAPCGWEDGADHAGAPGKPGPLVRGSSAEVSRQLLEEKMGGPAAAAAGSEPSSPRALAAAADIRGLAPRAPLWRREVRLKNLPVLPEAELRTLVLAELERVWRTARAAGLPAVDELRLGAEGGRHPGGAGDAPASWAQAAQRAAGTEATVVFADADDASWLVDGRAGSSWAGPENLTLRGRPVQVEWASGAGAETDWRKLAYKAGTDASSHVSYGSEGTRRSCSGAVARKAAEQLARRAAEGGQAAAPPAAADRKNRTVMLEGLPRSLPIHHVVDEVSAQLRQLWTRDGYSAPELHGQGGIVVKKPLQGSRDENGGSCLVRFLWPAHARWLVEQKKIKIKVGAQDIQLRACWAKPREV</sequence>
<organism evidence="2 3">
    <name type="scientific">Prorocentrum cordatum</name>
    <dbReference type="NCBI Taxonomy" id="2364126"/>
    <lineage>
        <taxon>Eukaryota</taxon>
        <taxon>Sar</taxon>
        <taxon>Alveolata</taxon>
        <taxon>Dinophyceae</taxon>
        <taxon>Prorocentrales</taxon>
        <taxon>Prorocentraceae</taxon>
        <taxon>Prorocentrum</taxon>
    </lineage>
</organism>
<keyword evidence="3" id="KW-1185">Reference proteome</keyword>
<feature type="compositionally biased region" description="Low complexity" evidence="1">
    <location>
        <begin position="40"/>
        <end position="54"/>
    </location>
</feature>
<evidence type="ECO:0000313" key="2">
    <source>
        <dbReference type="EMBL" id="CAK0887672.1"/>
    </source>
</evidence>
<feature type="compositionally biased region" description="Low complexity" evidence="1">
    <location>
        <begin position="69"/>
        <end position="93"/>
    </location>
</feature>
<accession>A0ABN9WRD1</accession>
<comment type="caution">
    <text evidence="2">The sequence shown here is derived from an EMBL/GenBank/DDBJ whole genome shotgun (WGS) entry which is preliminary data.</text>
</comment>
<protein>
    <submittedName>
        <fullName evidence="2">Uncharacterized protein</fullName>
    </submittedName>
</protein>
<evidence type="ECO:0000313" key="3">
    <source>
        <dbReference type="Proteomes" id="UP001189429"/>
    </source>
</evidence>
<reference evidence="2" key="1">
    <citation type="submission" date="2023-10" db="EMBL/GenBank/DDBJ databases">
        <authorList>
            <person name="Chen Y."/>
            <person name="Shah S."/>
            <person name="Dougan E. K."/>
            <person name="Thang M."/>
            <person name="Chan C."/>
        </authorList>
    </citation>
    <scope>NUCLEOTIDE SEQUENCE [LARGE SCALE GENOMIC DNA]</scope>
</reference>
<feature type="compositionally biased region" description="Low complexity" evidence="1">
    <location>
        <begin position="231"/>
        <end position="243"/>
    </location>
</feature>
<gene>
    <name evidence="2" type="ORF">PCOR1329_LOCUS68659</name>
</gene>
<dbReference type="Proteomes" id="UP001189429">
    <property type="component" value="Unassembled WGS sequence"/>
</dbReference>